<dbReference type="AlphaFoldDB" id="A0A2A5T0S3"/>
<name>A0A2A5T0S3_9GAMM</name>
<sequence>MFVSFPVADLVLGRSHHHLLFNSIDDLIVGIAISSDVWDTIP</sequence>
<dbReference type="Proteomes" id="UP000219020">
    <property type="component" value="Unassembled WGS sequence"/>
</dbReference>
<proteinExistence type="predicted"/>
<keyword evidence="2" id="KW-1185">Reference proteome</keyword>
<reference evidence="2" key="1">
    <citation type="submission" date="2017-04" db="EMBL/GenBank/DDBJ databases">
        <title>Genome evolution of the luminous symbionts of deep sea anglerfish.</title>
        <authorList>
            <person name="Hendry T.A."/>
        </authorList>
    </citation>
    <scope>NUCLEOTIDE SEQUENCE [LARGE SCALE GENOMIC DNA]</scope>
</reference>
<organism evidence="1 2">
    <name type="scientific">Candidatus Enterovibrio escicola</name>
    <dbReference type="NCBI Taxonomy" id="1927127"/>
    <lineage>
        <taxon>Bacteria</taxon>
        <taxon>Pseudomonadati</taxon>
        <taxon>Pseudomonadota</taxon>
        <taxon>Gammaproteobacteria</taxon>
        <taxon>Vibrionales</taxon>
        <taxon>Vibrionaceae</taxon>
        <taxon>Enterovibrio</taxon>
    </lineage>
</organism>
<protein>
    <submittedName>
        <fullName evidence="1">Uncharacterized protein</fullName>
    </submittedName>
</protein>
<evidence type="ECO:0000313" key="2">
    <source>
        <dbReference type="Proteomes" id="UP000219020"/>
    </source>
</evidence>
<gene>
    <name evidence="1" type="ORF">BTN49_2583</name>
</gene>
<accession>A0A2A5T0S3</accession>
<evidence type="ECO:0000313" key="1">
    <source>
        <dbReference type="EMBL" id="PCS21762.1"/>
    </source>
</evidence>
<comment type="caution">
    <text evidence="1">The sequence shown here is derived from an EMBL/GenBank/DDBJ whole genome shotgun (WGS) entry which is preliminary data.</text>
</comment>
<dbReference type="EMBL" id="NBYY01000030">
    <property type="protein sequence ID" value="PCS21762.1"/>
    <property type="molecule type" value="Genomic_DNA"/>
</dbReference>